<dbReference type="EMBL" id="AQGS01000063">
    <property type="protein sequence ID" value="EPS43842.1"/>
    <property type="molecule type" value="Genomic_DNA"/>
</dbReference>
<dbReference type="AlphaFoldDB" id="S8C891"/>
<dbReference type="OrthoDB" id="5328524at2759"/>
<accession>S8C891</accession>
<feature type="compositionally biased region" description="Basic and acidic residues" evidence="1">
    <location>
        <begin position="60"/>
        <end position="72"/>
    </location>
</feature>
<evidence type="ECO:0000313" key="3">
    <source>
        <dbReference type="EMBL" id="EPS43842.1"/>
    </source>
</evidence>
<dbReference type="Proteomes" id="UP000015100">
    <property type="component" value="Unassembled WGS sequence"/>
</dbReference>
<evidence type="ECO:0000256" key="2">
    <source>
        <dbReference type="SAM" id="SignalP"/>
    </source>
</evidence>
<sequence length="317" mass="35353">MIFSPKELFAVYILISIARVIGALPLETDQEHDVYSLGNADSNPPRNSPRISERVSVTNHQEDRRDTDLRKRARTREVRTGVICYSEEQVRQAYRDLIAAGHTPTSRHRDWDALDAQYGTEYTDGLIRQLEAQCRECRCDYSNRGARPEGFRLIVAGGTNCHAVPTVNICMNILGCFCHKELVIEDDEPQLGAERSDWRLNQGFDNIPVANEFANLQTYGGNSKGLVQRPNYWEEIDGSFRRLAPGTKEPYYLEGPGGSGTWFESILRDGLGGFGSPRRAKGLNKRSDIGEGGVSRSFIEIAGSTSGVHRENQGGDV</sequence>
<reference evidence="3 4" key="1">
    <citation type="journal article" date="2013" name="PLoS Genet.">
        <title>Genomic mechanisms accounting for the adaptation to parasitism in nematode-trapping fungi.</title>
        <authorList>
            <person name="Meerupati T."/>
            <person name="Andersson K.M."/>
            <person name="Friman E."/>
            <person name="Kumar D."/>
            <person name="Tunlid A."/>
            <person name="Ahren D."/>
        </authorList>
    </citation>
    <scope>NUCLEOTIDE SEQUENCE [LARGE SCALE GENOMIC DNA]</scope>
    <source>
        <strain evidence="3 4">CBS 200.50</strain>
    </source>
</reference>
<gene>
    <name evidence="3" type="ORF">H072_2037</name>
</gene>
<feature type="signal peptide" evidence="2">
    <location>
        <begin position="1"/>
        <end position="23"/>
    </location>
</feature>
<protein>
    <submittedName>
        <fullName evidence="3">Uncharacterized protein</fullName>
    </submittedName>
</protein>
<dbReference type="HOGENOM" id="CLU_927553_0_0_1"/>
<organism evidence="3 4">
    <name type="scientific">Dactylellina haptotyla (strain CBS 200.50)</name>
    <name type="common">Nematode-trapping fungus</name>
    <name type="synonym">Monacrosporium haptotylum</name>
    <dbReference type="NCBI Taxonomy" id="1284197"/>
    <lineage>
        <taxon>Eukaryota</taxon>
        <taxon>Fungi</taxon>
        <taxon>Dikarya</taxon>
        <taxon>Ascomycota</taxon>
        <taxon>Pezizomycotina</taxon>
        <taxon>Orbiliomycetes</taxon>
        <taxon>Orbiliales</taxon>
        <taxon>Orbiliaceae</taxon>
        <taxon>Dactylellina</taxon>
    </lineage>
</organism>
<evidence type="ECO:0000256" key="1">
    <source>
        <dbReference type="SAM" id="MobiDB-lite"/>
    </source>
</evidence>
<feature type="chain" id="PRO_5004548942" evidence="2">
    <location>
        <begin position="24"/>
        <end position="317"/>
    </location>
</feature>
<proteinExistence type="predicted"/>
<feature type="region of interest" description="Disordered" evidence="1">
    <location>
        <begin position="35"/>
        <end position="72"/>
    </location>
</feature>
<comment type="caution">
    <text evidence="3">The sequence shown here is derived from an EMBL/GenBank/DDBJ whole genome shotgun (WGS) entry which is preliminary data.</text>
</comment>
<keyword evidence="4" id="KW-1185">Reference proteome</keyword>
<reference evidence="4" key="2">
    <citation type="submission" date="2013-04" db="EMBL/GenBank/DDBJ databases">
        <title>Genomic mechanisms accounting for the adaptation to parasitism in nematode-trapping fungi.</title>
        <authorList>
            <person name="Ahren D.G."/>
        </authorList>
    </citation>
    <scope>NUCLEOTIDE SEQUENCE [LARGE SCALE GENOMIC DNA]</scope>
    <source>
        <strain evidence="4">CBS 200.50</strain>
    </source>
</reference>
<name>S8C891_DACHA</name>
<keyword evidence="2" id="KW-0732">Signal</keyword>
<evidence type="ECO:0000313" key="4">
    <source>
        <dbReference type="Proteomes" id="UP000015100"/>
    </source>
</evidence>